<protein>
    <submittedName>
        <fullName evidence="1">Uncharacterized protein</fullName>
    </submittedName>
</protein>
<dbReference type="Proteomes" id="UP000003781">
    <property type="component" value="Unassembled WGS sequence"/>
</dbReference>
<accession>A3IIF5</accession>
<evidence type="ECO:0000313" key="2">
    <source>
        <dbReference type="Proteomes" id="UP000003781"/>
    </source>
</evidence>
<dbReference type="AlphaFoldDB" id="A3IIF5"/>
<gene>
    <name evidence="1" type="ORF">CY0110_17367</name>
</gene>
<sequence>MTPITVCDFYLLLIIDYLTIKNKR</sequence>
<dbReference type="EMBL" id="AAXW01000002">
    <property type="protein sequence ID" value="EAZ93587.1"/>
    <property type="molecule type" value="Genomic_DNA"/>
</dbReference>
<proteinExistence type="predicted"/>
<keyword evidence="2" id="KW-1185">Reference proteome</keyword>
<comment type="caution">
    <text evidence="1">The sequence shown here is derived from an EMBL/GenBank/DDBJ whole genome shotgun (WGS) entry which is preliminary data.</text>
</comment>
<reference evidence="1 2" key="1">
    <citation type="submission" date="2007-03" db="EMBL/GenBank/DDBJ databases">
        <authorList>
            <person name="Stal L."/>
            <person name="Ferriera S."/>
            <person name="Johnson J."/>
            <person name="Kravitz S."/>
            <person name="Beeson K."/>
            <person name="Sutton G."/>
            <person name="Rogers Y.-H."/>
            <person name="Friedman R."/>
            <person name="Frazier M."/>
            <person name="Venter J.C."/>
        </authorList>
    </citation>
    <scope>NUCLEOTIDE SEQUENCE [LARGE SCALE GENOMIC DNA]</scope>
    <source>
        <strain evidence="1 2">CCY0110</strain>
    </source>
</reference>
<name>A3IIF5_9CHRO</name>
<organism evidence="1 2">
    <name type="scientific">Crocosphaera chwakensis CCY0110</name>
    <dbReference type="NCBI Taxonomy" id="391612"/>
    <lineage>
        <taxon>Bacteria</taxon>
        <taxon>Bacillati</taxon>
        <taxon>Cyanobacteriota</taxon>
        <taxon>Cyanophyceae</taxon>
        <taxon>Oscillatoriophycideae</taxon>
        <taxon>Chroococcales</taxon>
        <taxon>Aphanothecaceae</taxon>
        <taxon>Crocosphaera</taxon>
        <taxon>Crocosphaera chwakensis</taxon>
    </lineage>
</organism>
<evidence type="ECO:0000313" key="1">
    <source>
        <dbReference type="EMBL" id="EAZ93587.1"/>
    </source>
</evidence>